<dbReference type="InterPro" id="IPR001647">
    <property type="entry name" value="HTH_TetR"/>
</dbReference>
<proteinExistence type="predicted"/>
<dbReference type="Pfam" id="PF00440">
    <property type="entry name" value="TetR_N"/>
    <property type="match status" value="1"/>
</dbReference>
<evidence type="ECO:0000259" key="3">
    <source>
        <dbReference type="PROSITE" id="PS50977"/>
    </source>
</evidence>
<dbReference type="PROSITE" id="PS50977">
    <property type="entry name" value="HTH_TETR_2"/>
    <property type="match status" value="1"/>
</dbReference>
<comment type="caution">
    <text evidence="4">The sequence shown here is derived from an EMBL/GenBank/DDBJ whole genome shotgun (WGS) entry which is preliminary data.</text>
</comment>
<dbReference type="InterPro" id="IPR009057">
    <property type="entry name" value="Homeodomain-like_sf"/>
</dbReference>
<dbReference type="AlphaFoldDB" id="A0A2N5ZJT2"/>
<feature type="domain" description="HTH tetR-type" evidence="3">
    <location>
        <begin position="3"/>
        <end position="63"/>
    </location>
</feature>
<protein>
    <recommendedName>
        <fullName evidence="3">HTH tetR-type domain-containing protein</fullName>
    </recommendedName>
</protein>
<evidence type="ECO:0000256" key="2">
    <source>
        <dbReference type="PROSITE-ProRule" id="PRU00335"/>
    </source>
</evidence>
<reference evidence="4 5" key="1">
    <citation type="submission" date="2017-11" db="EMBL/GenBank/DDBJ databases">
        <title>Genome-resolved metagenomics identifies genetic mobility, metabolic interactions, and unexpected diversity in perchlorate-reducing communities.</title>
        <authorList>
            <person name="Barnum T.P."/>
            <person name="Figueroa I.A."/>
            <person name="Carlstrom C.I."/>
            <person name="Lucas L.N."/>
            <person name="Engelbrektson A.L."/>
            <person name="Coates J.D."/>
        </authorList>
    </citation>
    <scope>NUCLEOTIDE SEQUENCE [LARGE SCALE GENOMIC DNA]</scope>
    <source>
        <strain evidence="4">BM706</strain>
    </source>
</reference>
<dbReference type="SUPFAM" id="SSF46689">
    <property type="entry name" value="Homeodomain-like"/>
    <property type="match status" value="1"/>
</dbReference>
<dbReference type="InterPro" id="IPR050624">
    <property type="entry name" value="HTH-type_Tx_Regulator"/>
</dbReference>
<sequence length="181" mass="20286">MSIDMKDNILDSAEQICIDIGAAHLTLNEVAKRAGVSKGGLLYHFPNKQNLLESMILRAKKRINEKRAIIKETLPNTPSRDLKAHVIARLSEDGKIKRLFPAVIGVLVNEPKLVSSLKEELKKEMNEYIENGLDPVLTKIILFSLDGRMFVDSLGVDTTLYCGKEDLKNKLLDLCELAEKK</sequence>
<dbReference type="PANTHER" id="PTHR43479">
    <property type="entry name" value="ACREF/ENVCD OPERON REPRESSOR-RELATED"/>
    <property type="match status" value="1"/>
</dbReference>
<evidence type="ECO:0000313" key="4">
    <source>
        <dbReference type="EMBL" id="PLX18874.1"/>
    </source>
</evidence>
<dbReference type="EMBL" id="PKTG01000047">
    <property type="protein sequence ID" value="PLX18874.1"/>
    <property type="molecule type" value="Genomic_DNA"/>
</dbReference>
<dbReference type="GO" id="GO:0003677">
    <property type="term" value="F:DNA binding"/>
    <property type="evidence" value="ECO:0007669"/>
    <property type="project" value="UniProtKB-UniRule"/>
</dbReference>
<dbReference type="Gene3D" id="1.10.357.10">
    <property type="entry name" value="Tetracycline Repressor, domain 2"/>
    <property type="match status" value="1"/>
</dbReference>
<name>A0A2N5ZJT2_MUIH1</name>
<gene>
    <name evidence="4" type="ORF">C0601_03450</name>
</gene>
<dbReference type="PANTHER" id="PTHR43479:SF11">
    <property type="entry name" value="ACREF_ENVCD OPERON REPRESSOR-RELATED"/>
    <property type="match status" value="1"/>
</dbReference>
<evidence type="ECO:0000313" key="5">
    <source>
        <dbReference type="Proteomes" id="UP000234857"/>
    </source>
</evidence>
<keyword evidence="1 2" id="KW-0238">DNA-binding</keyword>
<evidence type="ECO:0000256" key="1">
    <source>
        <dbReference type="ARBA" id="ARBA00023125"/>
    </source>
</evidence>
<dbReference type="PRINTS" id="PR00455">
    <property type="entry name" value="HTHTETR"/>
</dbReference>
<organism evidence="4 5">
    <name type="scientific">Muiribacterium halophilum</name>
    <dbReference type="NCBI Taxonomy" id="2053465"/>
    <lineage>
        <taxon>Bacteria</taxon>
        <taxon>Candidatus Muiribacteriota</taxon>
        <taxon>Candidatus Muiribacteriia</taxon>
        <taxon>Candidatus Muiribacteriales</taxon>
        <taxon>Candidatus Muiribacteriaceae</taxon>
        <taxon>Candidatus Muiribacterium</taxon>
    </lineage>
</organism>
<accession>A0A2N5ZJT2</accession>
<dbReference type="Proteomes" id="UP000234857">
    <property type="component" value="Unassembled WGS sequence"/>
</dbReference>
<feature type="DNA-binding region" description="H-T-H motif" evidence="2">
    <location>
        <begin position="26"/>
        <end position="45"/>
    </location>
</feature>